<keyword evidence="1" id="KW-1133">Transmembrane helix</keyword>
<name>A0A6J7PFN6_9ZZZZ</name>
<organism evidence="2">
    <name type="scientific">freshwater metagenome</name>
    <dbReference type="NCBI Taxonomy" id="449393"/>
    <lineage>
        <taxon>unclassified sequences</taxon>
        <taxon>metagenomes</taxon>
        <taxon>ecological metagenomes</taxon>
    </lineage>
</organism>
<keyword evidence="1" id="KW-0812">Transmembrane</keyword>
<accession>A0A6J7PFN6</accession>
<reference evidence="2" key="1">
    <citation type="submission" date="2020-05" db="EMBL/GenBank/DDBJ databases">
        <authorList>
            <person name="Chiriac C."/>
            <person name="Salcher M."/>
            <person name="Ghai R."/>
            <person name="Kavagutti S V."/>
        </authorList>
    </citation>
    <scope>NUCLEOTIDE SEQUENCE</scope>
</reference>
<keyword evidence="1" id="KW-0472">Membrane</keyword>
<gene>
    <name evidence="2" type="ORF">UFOPK4035_00833</name>
</gene>
<evidence type="ECO:0000256" key="1">
    <source>
        <dbReference type="SAM" id="Phobius"/>
    </source>
</evidence>
<proteinExistence type="predicted"/>
<feature type="transmembrane region" description="Helical" evidence="1">
    <location>
        <begin position="41"/>
        <end position="59"/>
    </location>
</feature>
<protein>
    <submittedName>
        <fullName evidence="2">Unannotated protein</fullName>
    </submittedName>
</protein>
<dbReference type="EMBL" id="CAFBOX010000149">
    <property type="protein sequence ID" value="CAB5002023.1"/>
    <property type="molecule type" value="Genomic_DNA"/>
</dbReference>
<sequence length="217" mass="23248">MSDVDPLIRREMQWMALGVLENRDLAPIIIAKVRRQRIRRAIISGVAVLIIAFASIGLFEGFKALSTDSGVVDTASQSLGENAATQQVIQGLVSDYPITWEQSVGDVGAISAAGGLGDTLGGLTATGLKISWERCGKGQCPVTWVLSVINKTNDLISASPSLSVFTGHSPLVSDSRPTTVIPGGTALLVYSFPEFQDSLETSPTATWQWNWYLSPLR</sequence>
<dbReference type="AlphaFoldDB" id="A0A6J7PFN6"/>
<evidence type="ECO:0000313" key="2">
    <source>
        <dbReference type="EMBL" id="CAB5002023.1"/>
    </source>
</evidence>